<sequence>MKTEMQKMRDGERYRFDDKEMQASFARAKRLCAKLNNMSSADEGYRELIEELIPGLPATADICPPFNCDHGHGIRMGEHSFMNYGCVVLDAATVTLGRHVKLGPCCKLFTPQHPLDYIERREPQETASPITIGDDTWLGGNVTVCPGVTIGRRCIIAAGSVVIRDIPDDCLAAGNPAVLKRKLTNSPTSTTSSAND</sequence>
<accession>A0A069QHP8</accession>
<keyword evidence="2 7" id="KW-0808">Transferase</keyword>
<dbReference type="AlphaFoldDB" id="A0A069QHP8"/>
<dbReference type="GO" id="GO:0005829">
    <property type="term" value="C:cytosol"/>
    <property type="evidence" value="ECO:0007669"/>
    <property type="project" value="TreeGrafter"/>
</dbReference>
<dbReference type="eggNOG" id="COG0110">
    <property type="taxonomic scope" value="Bacteria"/>
</dbReference>
<comment type="caution">
    <text evidence="7">The sequence shown here is derived from an EMBL/GenBank/DDBJ whole genome shotgun (WGS) entry which is preliminary data.</text>
</comment>
<keyword evidence="3" id="KW-0012">Acyltransferase</keyword>
<dbReference type="InterPro" id="IPR011004">
    <property type="entry name" value="Trimer_LpxA-like_sf"/>
</dbReference>
<dbReference type="Pfam" id="PF12464">
    <property type="entry name" value="Mac"/>
    <property type="match status" value="1"/>
</dbReference>
<protein>
    <recommendedName>
        <fullName evidence="5">Nodulation protein L</fullName>
    </recommendedName>
</protein>
<dbReference type="PATRIC" id="fig|1122985.7.peg.2474"/>
<dbReference type="SUPFAM" id="SSF51161">
    <property type="entry name" value="Trimeric LpxA-like enzymes"/>
    <property type="match status" value="1"/>
</dbReference>
<feature type="domain" description="Maltose/galactoside acetyltransferase" evidence="6">
    <location>
        <begin position="5"/>
        <end position="58"/>
    </location>
</feature>
<comment type="function">
    <text evidence="4">Acetyltransferase implicated in the O-acetylation of Nod factors.</text>
</comment>
<dbReference type="RefSeq" id="WP_018966682.1">
    <property type="nucleotide sequence ID" value="NZ_KB899211.1"/>
</dbReference>
<evidence type="ECO:0000256" key="5">
    <source>
        <dbReference type="ARBA" id="ARBA00067695"/>
    </source>
</evidence>
<dbReference type="HOGENOM" id="CLU_051638_3_0_10"/>
<evidence type="ECO:0000313" key="8">
    <source>
        <dbReference type="Proteomes" id="UP000027442"/>
    </source>
</evidence>
<dbReference type="GO" id="GO:0008374">
    <property type="term" value="F:O-acyltransferase activity"/>
    <property type="evidence" value="ECO:0007669"/>
    <property type="project" value="TreeGrafter"/>
</dbReference>
<dbReference type="PANTHER" id="PTHR23416:SF23">
    <property type="entry name" value="ACETYLTRANSFERASE C18B11.09C-RELATED"/>
    <property type="match status" value="1"/>
</dbReference>
<dbReference type="InterPro" id="IPR024688">
    <property type="entry name" value="Mac_dom"/>
</dbReference>
<organism evidence="7 8">
    <name type="scientific">Hoylesella loescheii DSM 19665 = JCM 12249 = ATCC 15930</name>
    <dbReference type="NCBI Taxonomy" id="1122985"/>
    <lineage>
        <taxon>Bacteria</taxon>
        <taxon>Pseudomonadati</taxon>
        <taxon>Bacteroidota</taxon>
        <taxon>Bacteroidia</taxon>
        <taxon>Bacteroidales</taxon>
        <taxon>Prevotellaceae</taxon>
        <taxon>Hoylesella</taxon>
    </lineage>
</organism>
<dbReference type="CDD" id="cd03357">
    <property type="entry name" value="LbH_MAT_GAT"/>
    <property type="match status" value="1"/>
</dbReference>
<dbReference type="InterPro" id="IPR001451">
    <property type="entry name" value="Hexapep"/>
</dbReference>
<name>A0A069QHP8_HOYLO</name>
<dbReference type="Proteomes" id="UP000027442">
    <property type="component" value="Unassembled WGS sequence"/>
</dbReference>
<evidence type="ECO:0000256" key="3">
    <source>
        <dbReference type="ARBA" id="ARBA00023315"/>
    </source>
</evidence>
<evidence type="ECO:0000256" key="2">
    <source>
        <dbReference type="ARBA" id="ARBA00022679"/>
    </source>
</evidence>
<dbReference type="Pfam" id="PF00132">
    <property type="entry name" value="Hexapep"/>
    <property type="match status" value="1"/>
</dbReference>
<reference evidence="7 8" key="1">
    <citation type="submission" date="2013-08" db="EMBL/GenBank/DDBJ databases">
        <authorList>
            <person name="Weinstock G."/>
            <person name="Sodergren E."/>
            <person name="Wylie T."/>
            <person name="Fulton L."/>
            <person name="Fulton R."/>
            <person name="Fronick C."/>
            <person name="O'Laughlin M."/>
            <person name="Godfrey J."/>
            <person name="Miner T."/>
            <person name="Herter B."/>
            <person name="Appelbaum E."/>
            <person name="Cordes M."/>
            <person name="Lek S."/>
            <person name="Wollam A."/>
            <person name="Pepin K.H."/>
            <person name="Palsikar V.B."/>
            <person name="Mitreva M."/>
            <person name="Wilson R.K."/>
        </authorList>
    </citation>
    <scope>NUCLEOTIDE SEQUENCE [LARGE SCALE GENOMIC DNA]</scope>
    <source>
        <strain evidence="7 8">ATCC 15930</strain>
    </source>
</reference>
<dbReference type="SMART" id="SM01266">
    <property type="entry name" value="Mac"/>
    <property type="match status" value="1"/>
</dbReference>
<comment type="similarity">
    <text evidence="1">Belongs to the transferase hexapeptide repeat family.</text>
</comment>
<dbReference type="PANTHER" id="PTHR23416">
    <property type="entry name" value="SIALIC ACID SYNTHASE-RELATED"/>
    <property type="match status" value="1"/>
</dbReference>
<proteinExistence type="inferred from homology"/>
<gene>
    <name evidence="7" type="ORF">HMPREF1991_02388</name>
</gene>
<evidence type="ECO:0000256" key="1">
    <source>
        <dbReference type="ARBA" id="ARBA00007274"/>
    </source>
</evidence>
<dbReference type="GO" id="GO:0016407">
    <property type="term" value="F:acetyltransferase activity"/>
    <property type="evidence" value="ECO:0007669"/>
    <property type="project" value="InterPro"/>
</dbReference>
<evidence type="ECO:0000259" key="6">
    <source>
        <dbReference type="SMART" id="SM01266"/>
    </source>
</evidence>
<evidence type="ECO:0000256" key="4">
    <source>
        <dbReference type="ARBA" id="ARBA00055587"/>
    </source>
</evidence>
<dbReference type="InterPro" id="IPR051159">
    <property type="entry name" value="Hexapeptide_acetyltransf"/>
</dbReference>
<evidence type="ECO:0000313" key="7">
    <source>
        <dbReference type="EMBL" id="KDR51554.1"/>
    </source>
</evidence>
<keyword evidence="8" id="KW-1185">Reference proteome</keyword>
<dbReference type="FunFam" id="2.160.10.10:FF:000025">
    <property type="entry name" value="Hexapeptide-repeat containing-acetyltransferase"/>
    <property type="match status" value="1"/>
</dbReference>
<dbReference type="EMBL" id="JNGW01000104">
    <property type="protein sequence ID" value="KDR51554.1"/>
    <property type="molecule type" value="Genomic_DNA"/>
</dbReference>
<dbReference type="Gene3D" id="2.160.10.10">
    <property type="entry name" value="Hexapeptide repeat proteins"/>
    <property type="match status" value="1"/>
</dbReference>